<organism evidence="1 2">
    <name type="scientific">Cyclobacterium lianum</name>
    <dbReference type="NCBI Taxonomy" id="388280"/>
    <lineage>
        <taxon>Bacteria</taxon>
        <taxon>Pseudomonadati</taxon>
        <taxon>Bacteroidota</taxon>
        <taxon>Cytophagia</taxon>
        <taxon>Cytophagales</taxon>
        <taxon>Cyclobacteriaceae</taxon>
        <taxon>Cyclobacterium</taxon>
    </lineage>
</organism>
<dbReference type="AlphaFoldDB" id="A0A1M7QUE8"/>
<protein>
    <recommendedName>
        <fullName evidence="3">TolB-like 6-blade propeller-like</fullName>
    </recommendedName>
</protein>
<dbReference type="InterPro" id="IPR025316">
    <property type="entry name" value="DUF4221"/>
</dbReference>
<dbReference type="STRING" id="388280.SAMN04488057_12623"/>
<reference evidence="1 2" key="1">
    <citation type="submission" date="2016-11" db="EMBL/GenBank/DDBJ databases">
        <authorList>
            <person name="Jaros S."/>
            <person name="Januszkiewicz K."/>
            <person name="Wedrychowicz H."/>
        </authorList>
    </citation>
    <scope>NUCLEOTIDE SEQUENCE [LARGE SCALE GENOMIC DNA]</scope>
    <source>
        <strain evidence="1 2">CGMCC 1.6102</strain>
    </source>
</reference>
<dbReference type="EMBL" id="FRCY01000026">
    <property type="protein sequence ID" value="SHN35440.1"/>
    <property type="molecule type" value="Genomic_DNA"/>
</dbReference>
<name>A0A1M7QUE8_9BACT</name>
<evidence type="ECO:0000313" key="2">
    <source>
        <dbReference type="Proteomes" id="UP000184513"/>
    </source>
</evidence>
<gene>
    <name evidence="1" type="ORF">SAMN04488057_12623</name>
</gene>
<dbReference type="Proteomes" id="UP000184513">
    <property type="component" value="Unassembled WGS sequence"/>
</dbReference>
<keyword evidence="2" id="KW-1185">Reference proteome</keyword>
<accession>A0A1M7QUE8</accession>
<proteinExistence type="predicted"/>
<dbReference type="RefSeq" id="WP_084097614.1">
    <property type="nucleotide sequence ID" value="NZ_FRCY01000026.1"/>
</dbReference>
<dbReference type="OrthoDB" id="833511at2"/>
<sequence>MKYFIILILLFSACTAKEIEVENPSVSYSLDTVIINSKNEILDLWGFLSFSDLDIEKKSIFSYNSFNHSLDQIDLEKLEFINRIAFEKEGPNGTGEIFVGFNVLKDDRFFIKSYLESAIFDNNGSLIQKVDWRNSIDANGEKYGEYPRRQIIVDSEDLIVFGLSYDYENIEVNLDVLSVRENKVDRLDLNSKKSYGDLSIKSAESGNIVDPSIEFIHQNNKIFVSYEFSNEIVYYDYKAKALRFVDYNPKLTPKSVKPPNISVGSMEQIIKETKNFYEQVKYYRPVWDIESKQYFRLSTKSIYSEENKENSKAPYSETQEIKVLNKALFQ</sequence>
<dbReference type="Pfam" id="PF13970">
    <property type="entry name" value="DUF4221"/>
    <property type="match status" value="1"/>
</dbReference>
<evidence type="ECO:0000313" key="1">
    <source>
        <dbReference type="EMBL" id="SHN35440.1"/>
    </source>
</evidence>
<evidence type="ECO:0008006" key="3">
    <source>
        <dbReference type="Google" id="ProtNLM"/>
    </source>
</evidence>